<feature type="transmembrane region" description="Helical" evidence="2">
    <location>
        <begin position="178"/>
        <end position="201"/>
    </location>
</feature>
<dbReference type="AlphaFoldDB" id="A0A2A6B4J3"/>
<sequence length="310" mass="34380">MSKYSLKCCCMSKKPPVGVGHRVSSPIKKEIKPMDPFNPQASVYKTCCAHVRTATIVCGIIEIFAICFILVAVLPDMNMSVCKPLLSPSRQPLPLTQLQLQQQQQPNVTAAGAAGSNATSPRPSNKDALMMSSLTWIRSVACDLNVVWLVWAIAQIFSVNLMFYGIKNVLWYLYLPHLLFRTACFLLLGVLCYVIFIRVTLNSQTTGAYILASVISIIIMGVWLYIMICELRCMHFTKRSADTGFSVSQTRQFAPPTTSLSDHAHAAGRRGKEALQQLPPLRHGFGVKRTDGPPERERRMSLKSVKGNST</sequence>
<organism evidence="3 4">
    <name type="scientific">Pristionchus pacificus</name>
    <name type="common">Parasitic nematode worm</name>
    <dbReference type="NCBI Taxonomy" id="54126"/>
    <lineage>
        <taxon>Eukaryota</taxon>
        <taxon>Metazoa</taxon>
        <taxon>Ecdysozoa</taxon>
        <taxon>Nematoda</taxon>
        <taxon>Chromadorea</taxon>
        <taxon>Rhabditida</taxon>
        <taxon>Rhabditina</taxon>
        <taxon>Diplogasteromorpha</taxon>
        <taxon>Diplogasteroidea</taxon>
        <taxon>Neodiplogasteridae</taxon>
        <taxon>Pristionchus</taxon>
    </lineage>
</organism>
<feature type="region of interest" description="Disordered" evidence="1">
    <location>
        <begin position="283"/>
        <end position="310"/>
    </location>
</feature>
<feature type="transmembrane region" description="Helical" evidence="2">
    <location>
        <begin position="54"/>
        <end position="74"/>
    </location>
</feature>
<dbReference type="Proteomes" id="UP000005239">
    <property type="component" value="Unassembled WGS sequence"/>
</dbReference>
<keyword evidence="2" id="KW-0812">Transmembrane</keyword>
<accession>A0A2A6B4J3</accession>
<evidence type="ECO:0000313" key="4">
    <source>
        <dbReference type="Proteomes" id="UP000005239"/>
    </source>
</evidence>
<accession>A0A8R1YEH2</accession>
<keyword evidence="2" id="KW-1133">Transmembrane helix</keyword>
<dbReference type="EnsemblMetazoa" id="PPA17526.1">
    <property type="protein sequence ID" value="PPA17526.1"/>
    <property type="gene ID" value="WBGene00107080"/>
</dbReference>
<name>A0A2A6B4J3_PRIPA</name>
<evidence type="ECO:0000256" key="1">
    <source>
        <dbReference type="SAM" id="MobiDB-lite"/>
    </source>
</evidence>
<feature type="transmembrane region" description="Helical" evidence="2">
    <location>
        <begin position="207"/>
        <end position="228"/>
    </location>
</feature>
<proteinExistence type="predicted"/>
<evidence type="ECO:0000313" key="3">
    <source>
        <dbReference type="EnsemblMetazoa" id="PPA17526.1"/>
    </source>
</evidence>
<dbReference type="OrthoDB" id="5818301at2759"/>
<feature type="compositionally biased region" description="Basic and acidic residues" evidence="1">
    <location>
        <begin position="288"/>
        <end position="300"/>
    </location>
</feature>
<protein>
    <submittedName>
        <fullName evidence="3">Uncharacterized protein</fullName>
    </submittedName>
</protein>
<evidence type="ECO:0000256" key="2">
    <source>
        <dbReference type="SAM" id="Phobius"/>
    </source>
</evidence>
<keyword evidence="2" id="KW-0472">Membrane</keyword>
<keyword evidence="4" id="KW-1185">Reference proteome</keyword>
<gene>
    <name evidence="3" type="primary">WBGene00107080</name>
</gene>
<reference evidence="3" key="2">
    <citation type="submission" date="2022-06" db="UniProtKB">
        <authorList>
            <consortium name="EnsemblMetazoa"/>
        </authorList>
    </citation>
    <scope>IDENTIFICATION</scope>
    <source>
        <strain evidence="3">PS312</strain>
    </source>
</reference>
<reference evidence="4" key="1">
    <citation type="journal article" date="2008" name="Nat. Genet.">
        <title>The Pristionchus pacificus genome provides a unique perspective on nematode lifestyle and parasitism.</title>
        <authorList>
            <person name="Dieterich C."/>
            <person name="Clifton S.W."/>
            <person name="Schuster L.N."/>
            <person name="Chinwalla A."/>
            <person name="Delehaunty K."/>
            <person name="Dinkelacker I."/>
            <person name="Fulton L."/>
            <person name="Fulton R."/>
            <person name="Godfrey J."/>
            <person name="Minx P."/>
            <person name="Mitreva M."/>
            <person name="Roeseler W."/>
            <person name="Tian H."/>
            <person name="Witte H."/>
            <person name="Yang S.P."/>
            <person name="Wilson R.K."/>
            <person name="Sommer R.J."/>
        </authorList>
    </citation>
    <scope>NUCLEOTIDE SEQUENCE [LARGE SCALE GENOMIC DNA]</scope>
    <source>
        <strain evidence="4">PS312</strain>
    </source>
</reference>
<feature type="transmembrane region" description="Helical" evidence="2">
    <location>
        <begin position="146"/>
        <end position="166"/>
    </location>
</feature>